<dbReference type="InterPro" id="IPR050197">
    <property type="entry name" value="Aldolase_class_II_sugar_metab"/>
</dbReference>
<keyword evidence="2" id="KW-0456">Lyase</keyword>
<dbReference type="SMART" id="SM01007">
    <property type="entry name" value="Aldolase_II"/>
    <property type="match status" value="1"/>
</dbReference>
<gene>
    <name evidence="4" type="ORF">KCTCHS21_24150</name>
</gene>
<dbReference type="GO" id="GO:0019323">
    <property type="term" value="P:pentose catabolic process"/>
    <property type="evidence" value="ECO:0007669"/>
    <property type="project" value="TreeGrafter"/>
</dbReference>
<dbReference type="Proteomes" id="UP000289856">
    <property type="component" value="Chromosome"/>
</dbReference>
<dbReference type="PANTHER" id="PTHR22789">
    <property type="entry name" value="FUCULOSE PHOSPHATE ALDOLASE"/>
    <property type="match status" value="1"/>
</dbReference>
<evidence type="ECO:0000256" key="2">
    <source>
        <dbReference type="ARBA" id="ARBA00023239"/>
    </source>
</evidence>
<dbReference type="InterPro" id="IPR001303">
    <property type="entry name" value="Aldolase_II/adducin_N"/>
</dbReference>
<protein>
    <submittedName>
        <fullName evidence="4">Aldolase</fullName>
    </submittedName>
</protein>
<evidence type="ECO:0000259" key="3">
    <source>
        <dbReference type="SMART" id="SM01007"/>
    </source>
</evidence>
<proteinExistence type="predicted"/>
<dbReference type="GO" id="GO:0046872">
    <property type="term" value="F:metal ion binding"/>
    <property type="evidence" value="ECO:0007669"/>
    <property type="project" value="UniProtKB-KW"/>
</dbReference>
<dbReference type="SUPFAM" id="SSF53639">
    <property type="entry name" value="AraD/HMP-PK domain-like"/>
    <property type="match status" value="1"/>
</dbReference>
<dbReference type="KEGG" id="cohn:KCTCHS21_24150"/>
<dbReference type="InterPro" id="IPR036409">
    <property type="entry name" value="Aldolase_II/adducin_N_sf"/>
</dbReference>
<dbReference type="EMBL" id="AP019400">
    <property type="protein sequence ID" value="BBI33016.1"/>
    <property type="molecule type" value="Genomic_DNA"/>
</dbReference>
<keyword evidence="5" id="KW-1185">Reference proteome</keyword>
<evidence type="ECO:0000256" key="1">
    <source>
        <dbReference type="ARBA" id="ARBA00022723"/>
    </source>
</evidence>
<dbReference type="Gene3D" id="3.40.225.10">
    <property type="entry name" value="Class II aldolase/adducin N-terminal domain"/>
    <property type="match status" value="1"/>
</dbReference>
<evidence type="ECO:0000313" key="5">
    <source>
        <dbReference type="Proteomes" id="UP000289856"/>
    </source>
</evidence>
<dbReference type="Pfam" id="PF00596">
    <property type="entry name" value="Aldolase_II"/>
    <property type="match status" value="1"/>
</dbReference>
<organism evidence="4 5">
    <name type="scientific">Cohnella abietis</name>
    <dbReference type="NCBI Taxonomy" id="2507935"/>
    <lineage>
        <taxon>Bacteria</taxon>
        <taxon>Bacillati</taxon>
        <taxon>Bacillota</taxon>
        <taxon>Bacilli</taxon>
        <taxon>Bacillales</taxon>
        <taxon>Paenibacillaceae</taxon>
        <taxon>Cohnella</taxon>
    </lineage>
</organism>
<dbReference type="GO" id="GO:0005829">
    <property type="term" value="C:cytosol"/>
    <property type="evidence" value="ECO:0007669"/>
    <property type="project" value="TreeGrafter"/>
</dbReference>
<dbReference type="GO" id="GO:0016832">
    <property type="term" value="F:aldehyde-lyase activity"/>
    <property type="evidence" value="ECO:0007669"/>
    <property type="project" value="TreeGrafter"/>
</dbReference>
<feature type="domain" description="Class II aldolase/adducin N-terminal" evidence="3">
    <location>
        <begin position="18"/>
        <end position="192"/>
    </location>
</feature>
<keyword evidence="1" id="KW-0479">Metal-binding</keyword>
<dbReference type="AlphaFoldDB" id="A0A3T1D4H1"/>
<accession>A0A3T1D4H1</accession>
<sequence>MSVHRMGKKHMSSQAIREELCKYAQKTVANKLVVGPGGNLSARFEGKMYLSPSGFALDEIKPEQWVEVDIETGHITDIGLRPSSEVLMHLYAYRQNPNIGAMVHTHPPYCIAFTLVEKDLPIMFPDQAALVGKTVYVDYVLPTTDKLADAVVAKIEHASILLGNHGLVTTGRNLREAYYRTEVVEESSKIYLIAKAIKEPKVLTKEEFEEIASLESEAYRIELLQKMK</sequence>
<name>A0A3T1D4H1_9BACL</name>
<dbReference type="PANTHER" id="PTHR22789:SF0">
    <property type="entry name" value="3-OXO-TETRONATE 4-PHOSPHATE DECARBOXYLASE-RELATED"/>
    <property type="match status" value="1"/>
</dbReference>
<reference evidence="4 5" key="1">
    <citation type="submission" date="2019-01" db="EMBL/GenBank/DDBJ databases">
        <title>Complete genome sequence of Cohnella hallensis HS21 isolated from Korean fir (Abies koreana) rhizospheric soil.</title>
        <authorList>
            <person name="Jiang L."/>
            <person name="Kang S.W."/>
            <person name="Kim S."/>
            <person name="Jung J."/>
            <person name="Kim C.Y."/>
            <person name="Kim D.H."/>
            <person name="Kim S.W."/>
            <person name="Lee J."/>
        </authorList>
    </citation>
    <scope>NUCLEOTIDE SEQUENCE [LARGE SCALE GENOMIC DNA]</scope>
    <source>
        <strain evidence="4 5">HS21</strain>
    </source>
</reference>
<evidence type="ECO:0000313" key="4">
    <source>
        <dbReference type="EMBL" id="BBI33016.1"/>
    </source>
</evidence>